<dbReference type="PANTHER" id="PTHR13774">
    <property type="entry name" value="PHENAZINE BIOSYNTHESIS PROTEIN"/>
    <property type="match status" value="1"/>
</dbReference>
<gene>
    <name evidence="4" type="ORF">OBO34_21500</name>
</gene>
<dbReference type="RefSeq" id="WP_253020331.1">
    <property type="nucleotide sequence ID" value="NZ_JAOSHN010000015.1"/>
</dbReference>
<keyword evidence="5" id="KW-1185">Reference proteome</keyword>
<name>A0A9J6QZD6_9FIRM</name>
<dbReference type="Pfam" id="PF02567">
    <property type="entry name" value="PhzC-PhzF"/>
    <property type="match status" value="1"/>
</dbReference>
<reference evidence="4" key="1">
    <citation type="submission" date="2022-09" db="EMBL/GenBank/DDBJ databases">
        <title>Culturomic study of gut microbiota in children with autism spectrum disorder.</title>
        <authorList>
            <person name="Efimov B.A."/>
            <person name="Chaplin A.V."/>
            <person name="Sokolova S.R."/>
            <person name="Pikina A.P."/>
            <person name="Korzhanova M."/>
            <person name="Belova V."/>
            <person name="Korostin D."/>
        </authorList>
    </citation>
    <scope>NUCLEOTIDE SEQUENCE</scope>
    <source>
        <strain evidence="4">ASD5510</strain>
    </source>
</reference>
<dbReference type="PANTHER" id="PTHR13774:SF39">
    <property type="entry name" value="BIOSYNTHESIS PROTEIN, PUTATIVE-RELATED"/>
    <property type="match status" value="1"/>
</dbReference>
<dbReference type="GO" id="GO:0005737">
    <property type="term" value="C:cytoplasm"/>
    <property type="evidence" value="ECO:0007669"/>
    <property type="project" value="TreeGrafter"/>
</dbReference>
<dbReference type="Gene3D" id="3.10.310.10">
    <property type="entry name" value="Diaminopimelate Epimerase, Chain A, domain 1"/>
    <property type="match status" value="2"/>
</dbReference>
<comment type="caution">
    <text evidence="4">The sequence shown here is derived from an EMBL/GenBank/DDBJ whole genome shotgun (WGS) entry which is preliminary data.</text>
</comment>
<organism evidence="4 5">
    <name type="scientific">Hominibacterium faecale</name>
    <dbReference type="NCBI Taxonomy" id="2839743"/>
    <lineage>
        <taxon>Bacteria</taxon>
        <taxon>Bacillati</taxon>
        <taxon>Bacillota</taxon>
        <taxon>Clostridia</taxon>
        <taxon>Peptostreptococcales</taxon>
        <taxon>Anaerovoracaceae</taxon>
        <taxon>Hominibacterium</taxon>
    </lineage>
</organism>
<sequence>MKFYIVDAFTEELFGGNPAGVVILEEGCEFPSDSIMQKTAAELRYSETAFIKPLVPDQFQLRYFTPVAEVELCGHATIASFAALAAAGLTGFNAQICTARTLAGDLRIKLDQGLVMMEMGAPQCLGKIQAPGELEELYSTMGLTWPVQVASLESIDAVLLPQIISTGLPDIILPVKDRSTLNGMQPNFPALIKLSQNYQVTGVHAFALDGCSSEVTAHCRNFAPLFGIDEEAATGTASGALTHYLYTHQLITRGQSCTFIQGEAIKRPSKIRACVDPQDDRLIRVGGRAKILAQGMIHL</sequence>
<dbReference type="GO" id="GO:0016853">
    <property type="term" value="F:isomerase activity"/>
    <property type="evidence" value="ECO:0007669"/>
    <property type="project" value="UniProtKB-KW"/>
</dbReference>
<proteinExistence type="inferred from homology"/>
<evidence type="ECO:0000256" key="1">
    <source>
        <dbReference type="ARBA" id="ARBA00008270"/>
    </source>
</evidence>
<feature type="active site" evidence="3">
    <location>
        <position position="47"/>
    </location>
</feature>
<dbReference type="PIRSF" id="PIRSF016184">
    <property type="entry name" value="PhzC_PhzF"/>
    <property type="match status" value="1"/>
</dbReference>
<evidence type="ECO:0000256" key="3">
    <source>
        <dbReference type="PIRSR" id="PIRSR016184-1"/>
    </source>
</evidence>
<keyword evidence="2" id="KW-0413">Isomerase</keyword>
<evidence type="ECO:0000313" key="4">
    <source>
        <dbReference type="EMBL" id="MCU7380894.1"/>
    </source>
</evidence>
<dbReference type="NCBIfam" id="TIGR00654">
    <property type="entry name" value="PhzF_family"/>
    <property type="match status" value="1"/>
</dbReference>
<dbReference type="Proteomes" id="UP001065549">
    <property type="component" value="Unassembled WGS sequence"/>
</dbReference>
<evidence type="ECO:0000313" key="5">
    <source>
        <dbReference type="Proteomes" id="UP001065549"/>
    </source>
</evidence>
<protein>
    <submittedName>
        <fullName evidence="4">PhzF family phenazine biosynthesis protein</fullName>
    </submittedName>
</protein>
<comment type="similarity">
    <text evidence="1">Belongs to the PhzF family.</text>
</comment>
<dbReference type="InterPro" id="IPR003719">
    <property type="entry name" value="Phenazine_PhzF-like"/>
</dbReference>
<evidence type="ECO:0000256" key="2">
    <source>
        <dbReference type="ARBA" id="ARBA00023235"/>
    </source>
</evidence>
<dbReference type="AlphaFoldDB" id="A0A9J6QZD6"/>
<accession>A0A9J6QZD6</accession>
<dbReference type="SUPFAM" id="SSF54506">
    <property type="entry name" value="Diaminopimelate epimerase-like"/>
    <property type="match status" value="1"/>
</dbReference>
<dbReference type="EMBL" id="JAOSHN010000015">
    <property type="protein sequence ID" value="MCU7380894.1"/>
    <property type="molecule type" value="Genomic_DNA"/>
</dbReference>